<name>A0A061QQS4_9CHLO</name>
<accession>A0A061QQS4</accession>
<protein>
    <submittedName>
        <fullName evidence="1">Uncharacterized protein</fullName>
    </submittedName>
</protein>
<reference evidence="1" key="1">
    <citation type="submission" date="2014-05" db="EMBL/GenBank/DDBJ databases">
        <title>The transcriptome of the halophilic microalga Tetraselmis sp. GSL018 isolated from the Great Salt Lake, Utah.</title>
        <authorList>
            <person name="Jinkerson R.E."/>
            <person name="D'Adamo S."/>
            <person name="Posewitz M.C."/>
        </authorList>
    </citation>
    <scope>NUCLEOTIDE SEQUENCE</scope>
    <source>
        <strain evidence="1">GSL018</strain>
    </source>
</reference>
<dbReference type="AlphaFoldDB" id="A0A061QQS4"/>
<gene>
    <name evidence="1" type="ORF">TSPGSL018_24439</name>
</gene>
<proteinExistence type="predicted"/>
<dbReference type="EMBL" id="GBEZ01024996">
    <property type="protein sequence ID" value="JAC62048.1"/>
    <property type="molecule type" value="Transcribed_RNA"/>
</dbReference>
<organism evidence="1">
    <name type="scientific">Tetraselmis sp. GSL018</name>
    <dbReference type="NCBI Taxonomy" id="582737"/>
    <lineage>
        <taxon>Eukaryota</taxon>
        <taxon>Viridiplantae</taxon>
        <taxon>Chlorophyta</taxon>
        <taxon>core chlorophytes</taxon>
        <taxon>Chlorodendrophyceae</taxon>
        <taxon>Chlorodendrales</taxon>
        <taxon>Chlorodendraceae</taxon>
        <taxon>Tetraselmis</taxon>
    </lineage>
</organism>
<evidence type="ECO:0000313" key="1">
    <source>
        <dbReference type="EMBL" id="JAC62048.1"/>
    </source>
</evidence>
<sequence>MQIECCGTQSAKSAVQLHPCRLTNGQSQSCGERR</sequence>